<evidence type="ECO:0000313" key="3">
    <source>
        <dbReference type="Proteomes" id="UP001236663"/>
    </source>
</evidence>
<dbReference type="RefSeq" id="WP_163384023.1">
    <property type="nucleotide sequence ID" value="NZ_JAUFQS010000004.1"/>
</dbReference>
<dbReference type="InterPro" id="IPR003607">
    <property type="entry name" value="HD/PDEase_dom"/>
</dbReference>
<dbReference type="Pfam" id="PF01966">
    <property type="entry name" value="HD"/>
    <property type="match status" value="1"/>
</dbReference>
<organism evidence="2 3">
    <name type="scientific">Cyclobacterium jeungdonense</name>
    <dbReference type="NCBI Taxonomy" id="708087"/>
    <lineage>
        <taxon>Bacteria</taxon>
        <taxon>Pseudomonadati</taxon>
        <taxon>Bacteroidota</taxon>
        <taxon>Cytophagia</taxon>
        <taxon>Cytophagales</taxon>
        <taxon>Cyclobacteriaceae</taxon>
        <taxon>Cyclobacterium</taxon>
    </lineage>
</organism>
<proteinExistence type="predicted"/>
<dbReference type="Proteomes" id="UP001236663">
    <property type="component" value="Unassembled WGS sequence"/>
</dbReference>
<dbReference type="SUPFAM" id="SSF109604">
    <property type="entry name" value="HD-domain/PDEase-like"/>
    <property type="match status" value="1"/>
</dbReference>
<accession>A0ABT8C344</accession>
<evidence type="ECO:0000313" key="2">
    <source>
        <dbReference type="EMBL" id="MDN3687131.1"/>
    </source>
</evidence>
<gene>
    <name evidence="2" type="ORF">QWZ15_04770</name>
</gene>
<sequence>MERFNVLFDNLMCRFKKQLPEYLTYHNASHTRYVLDKAVLISQEERIDADQLDLVKVAALYHDSGFLKGMIEHEQESCEIVKADLTTYDFSEEQTQQICQMIMATKIPQKPQDLLGKIVADADLEYLGTDLFDIGSQRLFDELRHFNAGLTRTEWVKTQIRFLESHQYHTVYCKQFRQPKKLEHLAKLKDELLENS</sequence>
<feature type="domain" description="HD" evidence="1">
    <location>
        <begin position="28"/>
        <end position="123"/>
    </location>
</feature>
<name>A0ABT8C344_9BACT</name>
<dbReference type="InterPro" id="IPR006674">
    <property type="entry name" value="HD_domain"/>
</dbReference>
<protein>
    <submittedName>
        <fullName evidence="2">HD domain-containing protein</fullName>
    </submittedName>
</protein>
<dbReference type="EMBL" id="JAUFQS010000004">
    <property type="protein sequence ID" value="MDN3687131.1"/>
    <property type="molecule type" value="Genomic_DNA"/>
</dbReference>
<dbReference type="Gene3D" id="1.10.3210.10">
    <property type="entry name" value="Hypothetical protein af1432"/>
    <property type="match status" value="1"/>
</dbReference>
<comment type="caution">
    <text evidence="2">The sequence shown here is derived from an EMBL/GenBank/DDBJ whole genome shotgun (WGS) entry which is preliminary data.</text>
</comment>
<reference evidence="3" key="1">
    <citation type="journal article" date="2019" name="Int. J. Syst. Evol. Microbiol.">
        <title>The Global Catalogue of Microorganisms (GCM) 10K type strain sequencing project: providing services to taxonomists for standard genome sequencing and annotation.</title>
        <authorList>
            <consortium name="The Broad Institute Genomics Platform"/>
            <consortium name="The Broad Institute Genome Sequencing Center for Infectious Disease"/>
            <person name="Wu L."/>
            <person name="Ma J."/>
        </authorList>
    </citation>
    <scope>NUCLEOTIDE SEQUENCE [LARGE SCALE GENOMIC DNA]</scope>
    <source>
        <strain evidence="3">CECT 7706</strain>
    </source>
</reference>
<dbReference type="CDD" id="cd00077">
    <property type="entry name" value="HDc"/>
    <property type="match status" value="1"/>
</dbReference>
<evidence type="ECO:0000259" key="1">
    <source>
        <dbReference type="Pfam" id="PF01966"/>
    </source>
</evidence>
<keyword evidence="3" id="KW-1185">Reference proteome</keyword>